<dbReference type="Proteomes" id="UP000276128">
    <property type="component" value="Unassembled WGS sequence"/>
</dbReference>
<dbReference type="RefSeq" id="WP_126141667.1">
    <property type="nucleotide sequence ID" value="NZ_RXHU01000034.1"/>
</dbReference>
<evidence type="ECO:0000313" key="1">
    <source>
        <dbReference type="EMBL" id="RTE09303.1"/>
    </source>
</evidence>
<dbReference type="InterPro" id="IPR038559">
    <property type="entry name" value="XkdN-like_sf"/>
</dbReference>
<accession>A0A430JE43</accession>
<organism evidence="1 2">
    <name type="scientific">Paenibacillus whitsoniae</name>
    <dbReference type="NCBI Taxonomy" id="2496558"/>
    <lineage>
        <taxon>Bacteria</taxon>
        <taxon>Bacillati</taxon>
        <taxon>Bacillota</taxon>
        <taxon>Bacilli</taxon>
        <taxon>Bacillales</taxon>
        <taxon>Paenibacillaceae</taxon>
        <taxon>Paenibacillus</taxon>
    </lineage>
</organism>
<dbReference type="EMBL" id="RXHU01000034">
    <property type="protein sequence ID" value="RTE09303.1"/>
    <property type="molecule type" value="Genomic_DNA"/>
</dbReference>
<sequence length="140" mass="15552">MSEMSVFLAGNVAVETTEEFVVSERFKDSEGRPVAWVLRSITEEDNDAIRKSATKRSKSKGGQQVAEVDQTDYLSKLAVACVKFPNLKDADLQKSYSVLGAETLIRKMLLAGEYANLLLKVQEINGFDKDMNDLVDEAKN</sequence>
<evidence type="ECO:0000313" key="2">
    <source>
        <dbReference type="Proteomes" id="UP000276128"/>
    </source>
</evidence>
<comment type="caution">
    <text evidence="1">The sequence shown here is derived from an EMBL/GenBank/DDBJ whole genome shotgun (WGS) entry which is preliminary data.</text>
</comment>
<dbReference type="InterPro" id="IPR014986">
    <property type="entry name" value="XkdN-like"/>
</dbReference>
<reference evidence="1 2" key="1">
    <citation type="submission" date="2018-12" db="EMBL/GenBank/DDBJ databases">
        <title>Bacillus ochoae sp. nov., Paenibacillus whitsoniae sp. nov., Paenibacillus spiritus sp. nov. Isolated from the Mars Exploration Rover during spacecraft assembly.</title>
        <authorList>
            <person name="Seuylemezian A."/>
            <person name="Vaishampayan P."/>
        </authorList>
    </citation>
    <scope>NUCLEOTIDE SEQUENCE [LARGE SCALE GENOMIC DNA]</scope>
    <source>
        <strain evidence="1 2">MER 54</strain>
    </source>
</reference>
<keyword evidence="2" id="KW-1185">Reference proteome</keyword>
<dbReference type="AlphaFoldDB" id="A0A430JE43"/>
<dbReference type="OrthoDB" id="1807498at2"/>
<dbReference type="Gene3D" id="3.30.2220.30">
    <property type="match status" value="1"/>
</dbReference>
<proteinExistence type="predicted"/>
<gene>
    <name evidence="1" type="ORF">EJQ19_13060</name>
</gene>
<name>A0A430JE43_9BACL</name>
<protein>
    <submittedName>
        <fullName evidence="1">Phage portal protein</fullName>
    </submittedName>
</protein>
<dbReference type="Pfam" id="PF08890">
    <property type="entry name" value="Phage_TAC_5"/>
    <property type="match status" value="1"/>
</dbReference>